<keyword evidence="5 11" id="KW-0863">Zinc-finger</keyword>
<dbReference type="PROSITE" id="PS51915">
    <property type="entry name" value="ZAD"/>
    <property type="match status" value="1"/>
</dbReference>
<evidence type="ECO:0000256" key="9">
    <source>
        <dbReference type="ARBA" id="ARBA00023163"/>
    </source>
</evidence>
<dbReference type="FunFam" id="3.30.160.60:FF:001506">
    <property type="entry name" value="Zinc finger protein"/>
    <property type="match status" value="1"/>
</dbReference>
<dbReference type="Pfam" id="PF07776">
    <property type="entry name" value="zf-AD"/>
    <property type="match status" value="1"/>
</dbReference>
<feature type="binding site" evidence="12">
    <location>
        <position position="4"/>
    </location>
    <ligand>
        <name>Zn(2+)</name>
        <dbReference type="ChEBI" id="CHEBI:29105"/>
    </ligand>
</feature>
<evidence type="ECO:0000256" key="4">
    <source>
        <dbReference type="ARBA" id="ARBA00022737"/>
    </source>
</evidence>
<evidence type="ECO:0000256" key="12">
    <source>
        <dbReference type="PROSITE-ProRule" id="PRU01263"/>
    </source>
</evidence>
<keyword evidence="3 12" id="KW-0479">Metal-binding</keyword>
<evidence type="ECO:0000256" key="3">
    <source>
        <dbReference type="ARBA" id="ARBA00022723"/>
    </source>
</evidence>
<reference evidence="15" key="1">
    <citation type="submission" date="2021-02" db="EMBL/GenBank/DDBJ databases">
        <authorList>
            <person name="Steward A R."/>
        </authorList>
    </citation>
    <scope>NUCLEOTIDE SEQUENCE</scope>
</reference>
<evidence type="ECO:0000313" key="16">
    <source>
        <dbReference type="Proteomes" id="UP000663880"/>
    </source>
</evidence>
<feature type="binding site" evidence="12">
    <location>
        <position position="50"/>
    </location>
    <ligand>
        <name>Zn(2+)</name>
        <dbReference type="ChEBI" id="CHEBI:29105"/>
    </ligand>
</feature>
<keyword evidence="9" id="KW-0804">Transcription</keyword>
<keyword evidence="6 12" id="KW-0862">Zinc</keyword>
<evidence type="ECO:0000256" key="11">
    <source>
        <dbReference type="PROSITE-ProRule" id="PRU00042"/>
    </source>
</evidence>
<dbReference type="Proteomes" id="UP000663880">
    <property type="component" value="Unassembled WGS sequence"/>
</dbReference>
<evidence type="ECO:0000313" key="15">
    <source>
        <dbReference type="EMBL" id="CAF4848766.1"/>
    </source>
</evidence>
<dbReference type="GO" id="GO:0008270">
    <property type="term" value="F:zinc ion binding"/>
    <property type="evidence" value="ECO:0007669"/>
    <property type="project" value="UniProtKB-UniRule"/>
</dbReference>
<evidence type="ECO:0000256" key="10">
    <source>
        <dbReference type="ARBA" id="ARBA00023242"/>
    </source>
</evidence>
<feature type="domain" description="C2H2-type" evidence="13">
    <location>
        <begin position="392"/>
        <end position="419"/>
    </location>
</feature>
<accession>A0A821RWY8</accession>
<comment type="subcellular location">
    <subcellularLocation>
        <location evidence="1">Nucleus</location>
    </subcellularLocation>
</comment>
<gene>
    <name evidence="15" type="ORF">PMACD_LOCUS6867</name>
</gene>
<dbReference type="PANTHER" id="PTHR24379:SF121">
    <property type="entry name" value="C2H2-TYPE DOMAIN-CONTAINING PROTEIN"/>
    <property type="match status" value="1"/>
</dbReference>
<evidence type="ECO:0000256" key="7">
    <source>
        <dbReference type="ARBA" id="ARBA00023015"/>
    </source>
</evidence>
<evidence type="ECO:0000256" key="5">
    <source>
        <dbReference type="ARBA" id="ARBA00022771"/>
    </source>
</evidence>
<keyword evidence="10" id="KW-0539">Nucleus</keyword>
<comment type="similarity">
    <text evidence="2">Belongs to the krueppel C2H2-type zinc-finger protein family.</text>
</comment>
<evidence type="ECO:0000256" key="1">
    <source>
        <dbReference type="ARBA" id="ARBA00004123"/>
    </source>
</evidence>
<dbReference type="SMART" id="SM00868">
    <property type="entry name" value="zf-AD"/>
    <property type="match status" value="1"/>
</dbReference>
<organism evidence="15 16">
    <name type="scientific">Pieris macdunnoughi</name>
    <dbReference type="NCBI Taxonomy" id="345717"/>
    <lineage>
        <taxon>Eukaryota</taxon>
        <taxon>Metazoa</taxon>
        <taxon>Ecdysozoa</taxon>
        <taxon>Arthropoda</taxon>
        <taxon>Hexapoda</taxon>
        <taxon>Insecta</taxon>
        <taxon>Pterygota</taxon>
        <taxon>Neoptera</taxon>
        <taxon>Endopterygota</taxon>
        <taxon>Lepidoptera</taxon>
        <taxon>Glossata</taxon>
        <taxon>Ditrysia</taxon>
        <taxon>Papilionoidea</taxon>
        <taxon>Pieridae</taxon>
        <taxon>Pierinae</taxon>
        <taxon>Pieris</taxon>
    </lineage>
</organism>
<dbReference type="PROSITE" id="PS00028">
    <property type="entry name" value="ZINC_FINGER_C2H2_1"/>
    <property type="match status" value="8"/>
</dbReference>
<dbReference type="InterPro" id="IPR036236">
    <property type="entry name" value="Znf_C2H2_sf"/>
</dbReference>
<dbReference type="Gene3D" id="3.30.160.60">
    <property type="entry name" value="Classic Zinc Finger"/>
    <property type="match status" value="6"/>
</dbReference>
<keyword evidence="7" id="KW-0805">Transcription regulation</keyword>
<evidence type="ECO:0000259" key="14">
    <source>
        <dbReference type="PROSITE" id="PS51915"/>
    </source>
</evidence>
<dbReference type="GO" id="GO:0000981">
    <property type="term" value="F:DNA-binding transcription factor activity, RNA polymerase II-specific"/>
    <property type="evidence" value="ECO:0007669"/>
    <property type="project" value="TreeGrafter"/>
</dbReference>
<feature type="domain" description="ZAD" evidence="14">
    <location>
        <begin position="2"/>
        <end position="74"/>
    </location>
</feature>
<keyword evidence="4" id="KW-0677">Repeat</keyword>
<dbReference type="InterPro" id="IPR012934">
    <property type="entry name" value="Znf_AD"/>
</dbReference>
<feature type="domain" description="C2H2-type" evidence="13">
    <location>
        <begin position="283"/>
        <end position="310"/>
    </location>
</feature>
<dbReference type="GO" id="GO:0000977">
    <property type="term" value="F:RNA polymerase II transcription regulatory region sequence-specific DNA binding"/>
    <property type="evidence" value="ECO:0007669"/>
    <property type="project" value="TreeGrafter"/>
</dbReference>
<dbReference type="SUPFAM" id="SSF57716">
    <property type="entry name" value="Glucocorticoid receptor-like (DNA-binding domain)"/>
    <property type="match status" value="1"/>
</dbReference>
<dbReference type="InterPro" id="IPR013087">
    <property type="entry name" value="Znf_C2H2_type"/>
</dbReference>
<proteinExistence type="inferred from homology"/>
<dbReference type="OrthoDB" id="8922241at2759"/>
<evidence type="ECO:0000256" key="6">
    <source>
        <dbReference type="ARBA" id="ARBA00022833"/>
    </source>
</evidence>
<protein>
    <submittedName>
        <fullName evidence="15">Uncharacterized protein</fullName>
    </submittedName>
</protein>
<dbReference type="GO" id="GO:0005634">
    <property type="term" value="C:nucleus"/>
    <property type="evidence" value="ECO:0007669"/>
    <property type="project" value="UniProtKB-SubCell"/>
</dbReference>
<feature type="domain" description="C2H2-type" evidence="13">
    <location>
        <begin position="222"/>
        <end position="250"/>
    </location>
</feature>
<dbReference type="PROSITE" id="PS50157">
    <property type="entry name" value="ZINC_FINGER_C2H2_2"/>
    <property type="match status" value="7"/>
</dbReference>
<dbReference type="AlphaFoldDB" id="A0A821RWY8"/>
<dbReference type="SMART" id="SM00355">
    <property type="entry name" value="ZnF_C2H2"/>
    <property type="match status" value="11"/>
</dbReference>
<keyword evidence="16" id="KW-1185">Reference proteome</keyword>
<evidence type="ECO:0000259" key="13">
    <source>
        <dbReference type="PROSITE" id="PS50157"/>
    </source>
</evidence>
<keyword evidence="8" id="KW-0238">DNA-binding</keyword>
<feature type="domain" description="C2H2-type" evidence="13">
    <location>
        <begin position="253"/>
        <end position="281"/>
    </location>
</feature>
<evidence type="ECO:0000256" key="2">
    <source>
        <dbReference type="ARBA" id="ARBA00006991"/>
    </source>
</evidence>
<name>A0A821RWY8_9NEOP</name>
<feature type="binding site" evidence="12">
    <location>
        <position position="47"/>
    </location>
    <ligand>
        <name>Zn(2+)</name>
        <dbReference type="ChEBI" id="CHEBI:29105"/>
    </ligand>
</feature>
<feature type="binding site" evidence="12">
    <location>
        <position position="7"/>
    </location>
    <ligand>
        <name>Zn(2+)</name>
        <dbReference type="ChEBI" id="CHEBI:29105"/>
    </ligand>
</feature>
<feature type="domain" description="C2H2-type" evidence="13">
    <location>
        <begin position="420"/>
        <end position="447"/>
    </location>
</feature>
<feature type="domain" description="C2H2-type" evidence="13">
    <location>
        <begin position="448"/>
        <end position="470"/>
    </location>
</feature>
<evidence type="ECO:0000256" key="8">
    <source>
        <dbReference type="ARBA" id="ARBA00023125"/>
    </source>
</evidence>
<comment type="caution">
    <text evidence="15">The sequence shown here is derived from an EMBL/GenBank/DDBJ whole genome shotgun (WGS) entry which is preliminary data.</text>
</comment>
<dbReference type="EMBL" id="CAJOBZ010000015">
    <property type="protein sequence ID" value="CAF4848766.1"/>
    <property type="molecule type" value="Genomic_DNA"/>
</dbReference>
<sequence length="495" mass="58215">MVVCRACNLDSSATAEWVLFDDNIMLYFNLLTNLNVHIDDGLTQHLCETCNNIIHHFMEFRVRCISVDFSLRNNLICKVKSELDIINDVKQENLDYDGDKANYDDYTGLGQNDEVYKEETVDDQNSQYTRPRTFKTVKQQHSIKYNTKAAKQTEQTTKCKVKCNTKGYSCGLCLESFKHDLALKNHLDMHKINNNCSICNKKFTNQYQTLAHRIIHLPSDERNCYMCHKKFHKEHYLEYHYKKYHSNEANTNIECKQCKREFRNPKNLTRHLLNAHSDTREIMICDFCKKIYNSKYRLILHINMHLNRRQWKCKKCEFSTNFRSSLRVHIINRHTIGKVICKICSKAFPTQEHFEKHKCKPRDGDDICPICGKSGIKRLQRHIHSHTTDRKFKCDRCPAAYKSRTALRVHIDSHDGLRRLKCEYCPMTFRSGPVLIKHRRTHTGEKPFVCKICQKGFTGNYNLKVHMKVHGITNLIVKKNQDGQIAKESNSFSFT</sequence>
<dbReference type="Pfam" id="PF00096">
    <property type="entry name" value="zf-C2H2"/>
    <property type="match status" value="5"/>
</dbReference>
<dbReference type="PANTHER" id="PTHR24379">
    <property type="entry name" value="KRAB AND ZINC FINGER DOMAIN-CONTAINING"/>
    <property type="match status" value="1"/>
</dbReference>
<dbReference type="SUPFAM" id="SSF57667">
    <property type="entry name" value="beta-beta-alpha zinc fingers"/>
    <property type="match status" value="4"/>
</dbReference>
<feature type="domain" description="C2H2-type" evidence="13">
    <location>
        <begin position="168"/>
        <end position="190"/>
    </location>
</feature>